<dbReference type="SUPFAM" id="SSF53067">
    <property type="entry name" value="Actin-like ATPase domain"/>
    <property type="match status" value="1"/>
</dbReference>
<comment type="caution">
    <text evidence="1">The sequence shown here is derived from an EMBL/GenBank/DDBJ whole genome shotgun (WGS) entry which is preliminary data.</text>
</comment>
<dbReference type="Gene3D" id="3.30.420.40">
    <property type="match status" value="1"/>
</dbReference>
<reference evidence="1 2" key="1">
    <citation type="submission" date="2019-10" db="EMBL/GenBank/DDBJ databases">
        <authorList>
            <person name="Palmer J.M."/>
        </authorList>
    </citation>
    <scope>NUCLEOTIDE SEQUENCE [LARGE SCALE GENOMIC DNA]</scope>
    <source>
        <strain evidence="1 2">TWF696</strain>
    </source>
</reference>
<proteinExistence type="predicted"/>
<dbReference type="EMBL" id="JAVHNQ010000007">
    <property type="protein sequence ID" value="KAK6341568.1"/>
    <property type="molecule type" value="Genomic_DNA"/>
</dbReference>
<keyword evidence="2" id="KW-1185">Reference proteome</keyword>
<name>A0AAV9UM10_9PEZI</name>
<evidence type="ECO:0008006" key="3">
    <source>
        <dbReference type="Google" id="ProtNLM"/>
    </source>
</evidence>
<dbReference type="CDD" id="cd10170">
    <property type="entry name" value="ASKHA_NBD_HSP70"/>
    <property type="match status" value="1"/>
</dbReference>
<protein>
    <recommendedName>
        <fullName evidence="3">Actin-like ATPase domain-containing protein</fullName>
    </recommendedName>
</protein>
<dbReference type="AlphaFoldDB" id="A0AAV9UM10"/>
<dbReference type="PANTHER" id="PTHR14187">
    <property type="entry name" value="ALPHA KINASE/ELONGATION FACTOR 2 KINASE"/>
    <property type="match status" value="1"/>
</dbReference>
<organism evidence="1 2">
    <name type="scientific">Orbilia brochopaga</name>
    <dbReference type="NCBI Taxonomy" id="3140254"/>
    <lineage>
        <taxon>Eukaryota</taxon>
        <taxon>Fungi</taxon>
        <taxon>Dikarya</taxon>
        <taxon>Ascomycota</taxon>
        <taxon>Pezizomycotina</taxon>
        <taxon>Orbiliomycetes</taxon>
        <taxon>Orbiliales</taxon>
        <taxon>Orbiliaceae</taxon>
        <taxon>Orbilia</taxon>
    </lineage>
</organism>
<gene>
    <name evidence="1" type="ORF">TWF696_008640</name>
</gene>
<evidence type="ECO:0000313" key="1">
    <source>
        <dbReference type="EMBL" id="KAK6341568.1"/>
    </source>
</evidence>
<accession>A0AAV9UM10</accession>
<evidence type="ECO:0000313" key="2">
    <source>
        <dbReference type="Proteomes" id="UP001375240"/>
    </source>
</evidence>
<dbReference type="InterPro" id="IPR043129">
    <property type="entry name" value="ATPase_NBD"/>
</dbReference>
<dbReference type="Proteomes" id="UP001375240">
    <property type="component" value="Unassembled WGS sequence"/>
</dbReference>
<sequence length="338" mass="37478">MDEAGLECFDMQPGDHFIVCDAGGGTVDLITYQIQQVFPDFKLRESVVGGGGKCGSTYIDEAFHRLLRDRIGPSFDDATIWTAKKKGKGSQLMQKFEACKRTFGQAGNDSWFLELPVAVEDNEEQGIVDNELELSSDDMRALFDPIVDTIIEHVAQQAGKVKAKGVEQGPQLQLVRTTRQKQLAIQTSLEGQLTAVILVGGFGESKYLYERLKKWAYRQKPRLSVINPSKSWSAIVRGAVLQALRPAVGTRKLRCHYGFALGTDYNPKLHDLKVFEIGNVPLDFSDIDPETLPVQIVDGKPRYKVDCITKMLVGSADASFSVWVGGKCYGFSRIAYND</sequence>
<dbReference type="Gene3D" id="3.90.640.10">
    <property type="entry name" value="Actin, Chain A, domain 4"/>
    <property type="match status" value="1"/>
</dbReference>
<dbReference type="PANTHER" id="PTHR14187:SF81">
    <property type="entry name" value="HSP70 FAMILY PROTEIN (AFU_ORTHOLOGUE AFUA_4G14040)"/>
    <property type="match status" value="1"/>
</dbReference>